<organism evidence="2">
    <name type="scientific">viral metagenome</name>
    <dbReference type="NCBI Taxonomy" id="1070528"/>
    <lineage>
        <taxon>unclassified sequences</taxon>
        <taxon>metagenomes</taxon>
        <taxon>organismal metagenomes</taxon>
    </lineage>
</organism>
<feature type="domain" description="Glycosyl transferase family 25" evidence="1">
    <location>
        <begin position="2"/>
        <end position="181"/>
    </location>
</feature>
<name>A0A6C0HAR0_9ZZZZ</name>
<dbReference type="Pfam" id="PF01755">
    <property type="entry name" value="Glyco_transf_25"/>
    <property type="match status" value="1"/>
</dbReference>
<dbReference type="EMBL" id="MN739917">
    <property type="protein sequence ID" value="QHT77460.1"/>
    <property type="molecule type" value="Genomic_DNA"/>
</dbReference>
<reference evidence="2" key="1">
    <citation type="journal article" date="2020" name="Nature">
        <title>Giant virus diversity and host interactions through global metagenomics.</title>
        <authorList>
            <person name="Schulz F."/>
            <person name="Roux S."/>
            <person name="Paez-Espino D."/>
            <person name="Jungbluth S."/>
            <person name="Walsh D.A."/>
            <person name="Denef V.J."/>
            <person name="McMahon K.D."/>
            <person name="Konstantinidis K.T."/>
            <person name="Eloe-Fadrosh E.A."/>
            <person name="Kyrpides N.C."/>
            <person name="Woyke T."/>
        </authorList>
    </citation>
    <scope>NUCLEOTIDE SEQUENCE</scope>
    <source>
        <strain evidence="2">GVMAG-M-3300023179-86</strain>
    </source>
</reference>
<dbReference type="InterPro" id="IPR002654">
    <property type="entry name" value="Glyco_trans_25"/>
</dbReference>
<evidence type="ECO:0000259" key="1">
    <source>
        <dbReference type="Pfam" id="PF01755"/>
    </source>
</evidence>
<evidence type="ECO:0000313" key="2">
    <source>
        <dbReference type="EMBL" id="QHT77460.1"/>
    </source>
</evidence>
<accession>A0A6C0HAR0</accession>
<sequence>MKILVIHYDKLLERKQHMLKQMNEADLNDFEFVSNRGKDNLTPTEKSKFKNLTDGEISLILHHFECYKIINEKYDYAIIFEDDVILADDFKNKIEKYISELPNDWDMLFFGEGHGVHIPKYRLRPDVNIYKKMTDLKNKISGGIDGSTRCADSYVVSKKCARKLVQVINNLQVTTIPLDHLLNKINHYCRFNIYWSEPTITIQGTSNGTFKTSLR</sequence>
<proteinExistence type="predicted"/>
<dbReference type="AlphaFoldDB" id="A0A6C0HAR0"/>
<protein>
    <recommendedName>
        <fullName evidence="1">Glycosyl transferase family 25 domain-containing protein</fullName>
    </recommendedName>
</protein>